<feature type="transmembrane region" description="Helical" evidence="1">
    <location>
        <begin position="7"/>
        <end position="27"/>
    </location>
</feature>
<name>A0A8S5V3G3_9CAUD</name>
<dbReference type="EMBL" id="BK016188">
    <property type="protein sequence ID" value="DAG01159.1"/>
    <property type="molecule type" value="Genomic_DNA"/>
</dbReference>
<keyword evidence="1" id="KW-0812">Transmembrane</keyword>
<sequence length="29" mass="3255">MKKVIKTILNAIGFVLICILITAYILFVC</sequence>
<reference evidence="2" key="1">
    <citation type="journal article" date="2021" name="Proc. Natl. Acad. Sci. U.S.A.">
        <title>A Catalog of Tens of Thousands of Viruses from Human Metagenomes Reveals Hidden Associations with Chronic Diseases.</title>
        <authorList>
            <person name="Tisza M.J."/>
            <person name="Buck C.B."/>
        </authorList>
    </citation>
    <scope>NUCLEOTIDE SEQUENCE</scope>
    <source>
        <strain evidence="2">Ctt0c4</strain>
    </source>
</reference>
<keyword evidence="1" id="KW-1133">Transmembrane helix</keyword>
<evidence type="ECO:0000313" key="2">
    <source>
        <dbReference type="EMBL" id="DAG01159.1"/>
    </source>
</evidence>
<protein>
    <submittedName>
        <fullName evidence="2">Uncharacterized protein</fullName>
    </submittedName>
</protein>
<accession>A0A8S5V3G3</accession>
<keyword evidence="1" id="KW-0472">Membrane</keyword>
<proteinExistence type="predicted"/>
<organism evidence="2">
    <name type="scientific">Siphoviridae sp. ctt0c4</name>
    <dbReference type="NCBI Taxonomy" id="2825702"/>
    <lineage>
        <taxon>Viruses</taxon>
        <taxon>Duplodnaviria</taxon>
        <taxon>Heunggongvirae</taxon>
        <taxon>Uroviricota</taxon>
        <taxon>Caudoviricetes</taxon>
    </lineage>
</organism>
<evidence type="ECO:0000256" key="1">
    <source>
        <dbReference type="SAM" id="Phobius"/>
    </source>
</evidence>